<dbReference type="InterPro" id="IPR004089">
    <property type="entry name" value="MCPsignal_dom"/>
</dbReference>
<comment type="caution">
    <text evidence="7">The sequence shown here is derived from an EMBL/GenBank/DDBJ whole genome shotgun (WGS) entry which is preliminary data.</text>
</comment>
<dbReference type="GO" id="GO:0007165">
    <property type="term" value="P:signal transduction"/>
    <property type="evidence" value="ECO:0007669"/>
    <property type="project" value="UniProtKB-KW"/>
</dbReference>
<reference evidence="7 8" key="1">
    <citation type="submission" date="2019-03" db="EMBL/GenBank/DDBJ databases">
        <title>Genomic Encyclopedia of Type Strains, Phase IV (KMG-IV): sequencing the most valuable type-strain genomes for metagenomic binning, comparative biology and taxonomic classification.</title>
        <authorList>
            <person name="Goeker M."/>
        </authorList>
    </citation>
    <scope>NUCLEOTIDE SEQUENCE [LARGE SCALE GENOMIC DNA]</scope>
    <source>
        <strain evidence="7 8">DSM 24629</strain>
    </source>
</reference>
<dbReference type="Pfam" id="PF00015">
    <property type="entry name" value="MCPsignal"/>
    <property type="match status" value="1"/>
</dbReference>
<dbReference type="SMART" id="SM00304">
    <property type="entry name" value="HAMP"/>
    <property type="match status" value="1"/>
</dbReference>
<evidence type="ECO:0000313" key="8">
    <source>
        <dbReference type="Proteomes" id="UP000294902"/>
    </source>
</evidence>
<feature type="domain" description="Methyl-accepting transducer" evidence="5">
    <location>
        <begin position="357"/>
        <end position="614"/>
    </location>
</feature>
<keyword evidence="1 3" id="KW-0807">Transducer</keyword>
<dbReference type="PROSITE" id="PS50885">
    <property type="entry name" value="HAMP"/>
    <property type="match status" value="1"/>
</dbReference>
<keyword evidence="4" id="KW-0472">Membrane</keyword>
<dbReference type="AlphaFoldDB" id="A0A4R3MQL1"/>
<dbReference type="Gene3D" id="3.30.450.20">
    <property type="entry name" value="PAS domain"/>
    <property type="match status" value="2"/>
</dbReference>
<dbReference type="PANTHER" id="PTHR32089:SF112">
    <property type="entry name" value="LYSOZYME-LIKE PROTEIN-RELATED"/>
    <property type="match status" value="1"/>
</dbReference>
<dbReference type="InterPro" id="IPR003660">
    <property type="entry name" value="HAMP_dom"/>
</dbReference>
<evidence type="ECO:0000256" key="2">
    <source>
        <dbReference type="ARBA" id="ARBA00029447"/>
    </source>
</evidence>
<dbReference type="Gene3D" id="1.10.287.950">
    <property type="entry name" value="Methyl-accepting chemotaxis protein"/>
    <property type="match status" value="1"/>
</dbReference>
<sequence length="657" mass="73726">MKSIRGRMILAYSLLIIFSIGALSSIVIFTTRELLIKNELNALEIFTRQTSNLINEKINNDLTTLNTIAKELNITDRLEAKLKSFENAVNLDNYLRIGYIGRDHYGKYNNSDDRISFIGELFYQNALFEGVVISEPFIDTLTGETVITYIVPIERRNNIMGYLVVFNTLSKYYDMMTFDTSDSSSLPFIITPNSIITEGNTILDQSFYNELLSISSTEPIVKNNDNNSYYINFNPLNYNNWYFGMIFDSKDVLYSLKHLIFLLVIVSTLVLIISIVFTLIISNYLTRPIRLIATKVAPVSKGNINLTLDSHLTNRRDELGLLSNIFNEITKNISLIIGKVKETTQEVSDDTHQLKSSTENYITALTDINHSINQISHSSIEQAELIILGKDKTNLLGNNIDSQHDYLDELNDSFTSINSEIQDGLSTMSLLYKNTESTNALFDKISKLVYATDKSANRINEASILINNISEETNLLALNAAIEAARAGEHGKGFAVVADEIRKLAEQSSKSANDINKVITELQLNSKEVVKSIQASTKVIQHQIDSVSESEKKYQHIASVIKEAESIVKTINSIGMEMDSMKNEISCIMTNLSSIAEENASCAQEVAATTEDQTCIIDSMIKANQNLVNLTMYLKTLTDQFNLDAETTKDICFLSYN</sequence>
<name>A0A4R3MQL1_9FIRM</name>
<dbReference type="RefSeq" id="WP_165878408.1">
    <property type="nucleotide sequence ID" value="NZ_SMAL01000001.1"/>
</dbReference>
<evidence type="ECO:0000256" key="3">
    <source>
        <dbReference type="PROSITE-ProRule" id="PRU00284"/>
    </source>
</evidence>
<protein>
    <submittedName>
        <fullName evidence="7">Methyl-accepting chemotaxis protein</fullName>
    </submittedName>
</protein>
<dbReference type="SMART" id="SM00283">
    <property type="entry name" value="MA"/>
    <property type="match status" value="1"/>
</dbReference>
<dbReference type="EMBL" id="SMAL01000001">
    <property type="protein sequence ID" value="TCT16813.1"/>
    <property type="molecule type" value="Genomic_DNA"/>
</dbReference>
<proteinExistence type="inferred from homology"/>
<feature type="transmembrane region" description="Helical" evidence="4">
    <location>
        <begin position="259"/>
        <end position="285"/>
    </location>
</feature>
<evidence type="ECO:0000256" key="4">
    <source>
        <dbReference type="SAM" id="Phobius"/>
    </source>
</evidence>
<dbReference type="CDD" id="cd06225">
    <property type="entry name" value="HAMP"/>
    <property type="match status" value="1"/>
</dbReference>
<comment type="similarity">
    <text evidence="2">Belongs to the methyl-accepting chemotaxis (MCP) protein family.</text>
</comment>
<evidence type="ECO:0000313" key="7">
    <source>
        <dbReference type="EMBL" id="TCT16813.1"/>
    </source>
</evidence>
<dbReference type="PANTHER" id="PTHR32089">
    <property type="entry name" value="METHYL-ACCEPTING CHEMOTAXIS PROTEIN MCPB"/>
    <property type="match status" value="1"/>
</dbReference>
<evidence type="ECO:0000259" key="6">
    <source>
        <dbReference type="PROSITE" id="PS50885"/>
    </source>
</evidence>
<accession>A0A4R3MQL1</accession>
<dbReference type="GO" id="GO:0016020">
    <property type="term" value="C:membrane"/>
    <property type="evidence" value="ECO:0007669"/>
    <property type="project" value="InterPro"/>
</dbReference>
<evidence type="ECO:0000259" key="5">
    <source>
        <dbReference type="PROSITE" id="PS50111"/>
    </source>
</evidence>
<feature type="domain" description="HAMP" evidence="6">
    <location>
        <begin position="283"/>
        <end position="338"/>
    </location>
</feature>
<keyword evidence="4" id="KW-0812">Transmembrane</keyword>
<dbReference type="PROSITE" id="PS50111">
    <property type="entry name" value="CHEMOTAXIS_TRANSDUC_2"/>
    <property type="match status" value="1"/>
</dbReference>
<dbReference type="Proteomes" id="UP000294902">
    <property type="component" value="Unassembled WGS sequence"/>
</dbReference>
<gene>
    <name evidence="7" type="ORF">EDC18_101109</name>
</gene>
<dbReference type="SUPFAM" id="SSF58104">
    <property type="entry name" value="Methyl-accepting chemotaxis protein (MCP) signaling domain"/>
    <property type="match status" value="1"/>
</dbReference>
<evidence type="ECO:0000256" key="1">
    <source>
        <dbReference type="ARBA" id="ARBA00023224"/>
    </source>
</evidence>
<organism evidence="7 8">
    <name type="scientific">Natranaerovirga pectinivora</name>
    <dbReference type="NCBI Taxonomy" id="682400"/>
    <lineage>
        <taxon>Bacteria</taxon>
        <taxon>Bacillati</taxon>
        <taxon>Bacillota</taxon>
        <taxon>Clostridia</taxon>
        <taxon>Lachnospirales</taxon>
        <taxon>Natranaerovirgaceae</taxon>
        <taxon>Natranaerovirga</taxon>
    </lineage>
</organism>
<keyword evidence="4" id="KW-1133">Transmembrane helix</keyword>
<keyword evidence="8" id="KW-1185">Reference proteome</keyword>
<dbReference type="CDD" id="cd18773">
    <property type="entry name" value="PDC1_HK_sensor"/>
    <property type="match status" value="1"/>
</dbReference>